<evidence type="ECO:0000259" key="1">
    <source>
        <dbReference type="PROSITE" id="PS51379"/>
    </source>
</evidence>
<dbReference type="Proteomes" id="UP000026714">
    <property type="component" value="Unassembled WGS sequence"/>
</dbReference>
<dbReference type="AlphaFoldDB" id="A0A059KIM4"/>
<dbReference type="STRING" id="34103.SAMN05421778_12426"/>
<proteinExistence type="predicted"/>
<evidence type="ECO:0000313" key="2">
    <source>
        <dbReference type="EMBL" id="KDB51230.1"/>
    </source>
</evidence>
<sequence>MPNLPLHALLDDAGLNRQHVFALADLPADLLAPLDLAPGETQLLLFGHAGRRLWDCVQAQQADGQLGAEHPIDEHSVRTVERWLRQALPGTRARFVYPVGLPPGRHVGLQRLGSLAGWHHASPFMVGIDARWGSWFAYRAAIVTDSRLPPSPAVDLGHPCPTCLHRRCIEACPGRALDSGRMEIEACQRERLTEGSPCASGCAARLACPVGAEHRYDLSQIQHGGRGSLEAIRRHREGRAQG</sequence>
<evidence type="ECO:0000313" key="3">
    <source>
        <dbReference type="Proteomes" id="UP000026714"/>
    </source>
</evidence>
<dbReference type="PROSITE" id="PS51379">
    <property type="entry name" value="4FE4S_FER_2"/>
    <property type="match status" value="1"/>
</dbReference>
<dbReference type="RefSeq" id="WP_037484034.1">
    <property type="nucleotide sequence ID" value="NZ_AZRA01000093.1"/>
</dbReference>
<dbReference type="InterPro" id="IPR017896">
    <property type="entry name" value="4Fe4S_Fe-S-bd"/>
</dbReference>
<name>A0A059KIM4_9BURK</name>
<gene>
    <name evidence="2" type="ORF">X805_31740</name>
</gene>
<organism evidence="2 3">
    <name type="scientific">Sphaerotilus natans subsp. natans DSM 6575</name>
    <dbReference type="NCBI Taxonomy" id="1286631"/>
    <lineage>
        <taxon>Bacteria</taxon>
        <taxon>Pseudomonadati</taxon>
        <taxon>Pseudomonadota</taxon>
        <taxon>Betaproteobacteria</taxon>
        <taxon>Burkholderiales</taxon>
        <taxon>Sphaerotilaceae</taxon>
        <taxon>Sphaerotilus</taxon>
    </lineage>
</organism>
<accession>A0A059KIM4</accession>
<comment type="caution">
    <text evidence="2">The sequence shown here is derived from an EMBL/GenBank/DDBJ whole genome shotgun (WGS) entry which is preliminary data.</text>
</comment>
<reference evidence="2 3" key="1">
    <citation type="journal article" date="2014" name="FEMS Microbiol. Ecol.">
        <title>Sphaerotilus natans encrusted with nanoball-shaped Fe(III) oxide minerals formed by nitrate-reducing mixotrophic Fe(II) oxidation.</title>
        <authorList>
            <person name="Park S."/>
            <person name="Kim D.H."/>
            <person name="Lee J.H."/>
            <person name="Hur H.G."/>
        </authorList>
    </citation>
    <scope>NUCLEOTIDE SEQUENCE [LARGE SCALE GENOMIC DNA]</scope>
    <source>
        <strain evidence="2 3">DSM 6575</strain>
    </source>
</reference>
<keyword evidence="3" id="KW-1185">Reference proteome</keyword>
<dbReference type="eggNOG" id="COG1600">
    <property type="taxonomic scope" value="Bacteria"/>
</dbReference>
<protein>
    <recommendedName>
        <fullName evidence="1">4Fe-4S ferredoxin-type domain-containing protein</fullName>
    </recommendedName>
</protein>
<feature type="domain" description="4Fe-4S ferredoxin-type" evidence="1">
    <location>
        <begin position="150"/>
        <end position="182"/>
    </location>
</feature>
<dbReference type="EMBL" id="AZRA01000093">
    <property type="protein sequence ID" value="KDB51230.1"/>
    <property type="molecule type" value="Genomic_DNA"/>
</dbReference>